<dbReference type="STRING" id="1873176.BFN67_00755"/>
<dbReference type="RefSeq" id="WP_080917919.1">
    <property type="nucleotide sequence ID" value="NZ_MDET01000001.1"/>
</dbReference>
<dbReference type="Gene3D" id="3.90.79.10">
    <property type="entry name" value="Nucleoside Triphosphate Pyrophosphohydrolase"/>
    <property type="match status" value="1"/>
</dbReference>
<dbReference type="SUPFAM" id="SSF55811">
    <property type="entry name" value="Nudix"/>
    <property type="match status" value="1"/>
</dbReference>
<organism evidence="1 2">
    <name type="scientific">Manganibacter manganicus</name>
    <dbReference type="NCBI Taxonomy" id="1873176"/>
    <lineage>
        <taxon>Bacteria</taxon>
        <taxon>Pseudomonadati</taxon>
        <taxon>Pseudomonadota</taxon>
        <taxon>Alphaproteobacteria</taxon>
        <taxon>Hyphomicrobiales</taxon>
        <taxon>Phyllobacteriaceae</taxon>
        <taxon>Manganibacter</taxon>
    </lineage>
</organism>
<evidence type="ECO:0000313" key="1">
    <source>
        <dbReference type="EMBL" id="OQM77409.1"/>
    </source>
</evidence>
<proteinExistence type="predicted"/>
<dbReference type="EMBL" id="MDET01000001">
    <property type="protein sequence ID" value="OQM77409.1"/>
    <property type="molecule type" value="Genomic_DNA"/>
</dbReference>
<name>A0A1V8RWK5_9HYPH</name>
<evidence type="ECO:0008006" key="3">
    <source>
        <dbReference type="Google" id="ProtNLM"/>
    </source>
</evidence>
<keyword evidence="2" id="KW-1185">Reference proteome</keyword>
<dbReference type="AlphaFoldDB" id="A0A1V8RWK5"/>
<gene>
    <name evidence="1" type="ORF">BFN67_00755</name>
</gene>
<protein>
    <recommendedName>
        <fullName evidence="3">NUDIX hydrolase</fullName>
    </recommendedName>
</protein>
<sequence>MAKFELPRATVAPVTSVDVRLDCGPHPFELANADAIEANWQQEHAANPRLFDGTTVLLSELVLDREGRLAGRCHAVRFATMLYWRKNKGSPDIEHCYAHAALVSADGALVAIRMGRHTANPGRVHFAAGSFEPDDFVDGRVDAHGNMQREVMEETGLDITCSRREADYHIYSEGGSTVLFRRYWLDEAADPVAAKVAAFVAAENDPEIEGPVIIRGPDPLPEGTMDHMAAIVRWHFGTRTAPSFVP</sequence>
<accession>A0A1V8RWK5</accession>
<dbReference type="Proteomes" id="UP000191905">
    <property type="component" value="Unassembled WGS sequence"/>
</dbReference>
<dbReference type="OrthoDB" id="9806849at2"/>
<reference evidence="1 2" key="1">
    <citation type="journal article" date="2016" name="Int. J. Syst. Evol. Microbiol.">
        <title>Pseudaminobacter manganicus sp. nov., isolated from sludge of a manganese mine.</title>
        <authorList>
            <person name="Li J."/>
            <person name="Huang J."/>
            <person name="Liao S."/>
            <person name="Wang G."/>
        </authorList>
    </citation>
    <scope>NUCLEOTIDE SEQUENCE [LARGE SCALE GENOMIC DNA]</scope>
    <source>
        <strain evidence="1 2">JH-7</strain>
    </source>
</reference>
<comment type="caution">
    <text evidence="1">The sequence shown here is derived from an EMBL/GenBank/DDBJ whole genome shotgun (WGS) entry which is preliminary data.</text>
</comment>
<dbReference type="InterPro" id="IPR015797">
    <property type="entry name" value="NUDIX_hydrolase-like_dom_sf"/>
</dbReference>
<evidence type="ECO:0000313" key="2">
    <source>
        <dbReference type="Proteomes" id="UP000191905"/>
    </source>
</evidence>